<evidence type="ECO:0000313" key="4">
    <source>
        <dbReference type="Proteomes" id="UP000228528"/>
    </source>
</evidence>
<evidence type="ECO:0000259" key="2">
    <source>
        <dbReference type="Pfam" id="PF03109"/>
    </source>
</evidence>
<dbReference type="Gene3D" id="1.10.510.10">
    <property type="entry name" value="Transferase(Phosphotransferase) domain 1"/>
    <property type="match status" value="1"/>
</dbReference>
<protein>
    <recommendedName>
        <fullName evidence="2">ABC1 atypical kinase-like domain-containing protein</fullName>
    </recommendedName>
</protein>
<dbReference type="Proteomes" id="UP000228528">
    <property type="component" value="Unassembled WGS sequence"/>
</dbReference>
<dbReference type="PROSITE" id="PS00107">
    <property type="entry name" value="PROTEIN_KINASE_ATP"/>
    <property type="match status" value="1"/>
</dbReference>
<dbReference type="InterPro" id="IPR011009">
    <property type="entry name" value="Kinase-like_dom_sf"/>
</dbReference>
<dbReference type="AlphaFoldDB" id="A0A2M6P242"/>
<dbReference type="EMBL" id="PFBW01000027">
    <property type="protein sequence ID" value="PIR77795.1"/>
    <property type="molecule type" value="Genomic_DNA"/>
</dbReference>
<dbReference type="SUPFAM" id="SSF56112">
    <property type="entry name" value="Protein kinase-like (PK-like)"/>
    <property type="match status" value="1"/>
</dbReference>
<evidence type="ECO:0000256" key="1">
    <source>
        <dbReference type="PROSITE-ProRule" id="PRU10141"/>
    </source>
</evidence>
<comment type="caution">
    <text evidence="3">The sequence shown here is derived from an EMBL/GenBank/DDBJ whole genome shotgun (WGS) entry which is preliminary data.</text>
</comment>
<reference evidence="4" key="1">
    <citation type="submission" date="2017-09" db="EMBL/GenBank/DDBJ databases">
        <title>Depth-based differentiation of microbial function through sediment-hosted aquifers and enrichment of novel symbionts in the deep terrestrial subsurface.</title>
        <authorList>
            <person name="Probst A.J."/>
            <person name="Ladd B."/>
            <person name="Jarett J.K."/>
            <person name="Geller-Mcgrath D.E."/>
            <person name="Sieber C.M.K."/>
            <person name="Emerson J.B."/>
            <person name="Anantharaman K."/>
            <person name="Thomas B.C."/>
            <person name="Malmstrom R."/>
            <person name="Stieglmeier M."/>
            <person name="Klingl A."/>
            <person name="Woyke T."/>
            <person name="Ryan C.M."/>
            <person name="Banfield J.F."/>
        </authorList>
    </citation>
    <scope>NUCLEOTIDE SEQUENCE [LARGE SCALE GENOMIC DNA]</scope>
</reference>
<dbReference type="InterPro" id="IPR004147">
    <property type="entry name" value="ABC1_dom"/>
</dbReference>
<evidence type="ECO:0000313" key="3">
    <source>
        <dbReference type="EMBL" id="PIR77795.1"/>
    </source>
</evidence>
<feature type="binding site" evidence="1">
    <location>
        <position position="138"/>
    </location>
    <ligand>
        <name>ATP</name>
        <dbReference type="ChEBI" id="CHEBI:30616"/>
    </ligand>
</feature>
<gene>
    <name evidence="3" type="ORF">COU30_00545</name>
</gene>
<proteinExistence type="predicted"/>
<dbReference type="GO" id="GO:0005524">
    <property type="term" value="F:ATP binding"/>
    <property type="evidence" value="ECO:0007669"/>
    <property type="project" value="UniProtKB-UniRule"/>
</dbReference>
<keyword evidence="1" id="KW-0547">Nucleotide-binding</keyword>
<dbReference type="Gene3D" id="3.30.200.20">
    <property type="entry name" value="Phosphorylase Kinase, domain 1"/>
    <property type="match status" value="1"/>
</dbReference>
<dbReference type="InterPro" id="IPR017441">
    <property type="entry name" value="Protein_kinase_ATP_BS"/>
</dbReference>
<keyword evidence="1" id="KW-0067">ATP-binding</keyword>
<accession>A0A2M6P242</accession>
<sequence>MERNFRPKSQEHLQAQVEAFGDKGVKEFSNEQKKLLQHSAELAKIDDLDNLPPDLSPELTELIESNRQRYIEFLRRGKKDEIQFRKENAERFKEKFEPAINALKEKMETGGAKEQYLGSGNNGDAYRIEVDGKEYAAKFSRLLTQANFEIKPLLRAEGIEHAAQLAAYSFEHQVVIMELMPGTDVTNFSPENAPDYSDDDIVQLIETVQELDRNGLMIDPKPSNFLYDEKEGFSVLDFHLKQAHHESLADSIMSLRIALTARKWPRLNYKADDYDEKSAEQSIEQNKIYLPMMVRLLTILRDKFPEILEDYKRAYAKKEANPRIIQSPIIDRRYIQTDHPDLAPNLKKLEELGF</sequence>
<feature type="domain" description="ABC1 atypical kinase-like" evidence="2">
    <location>
        <begin position="172"/>
        <end position="262"/>
    </location>
</feature>
<name>A0A2M6P242_9BACT</name>
<dbReference type="Pfam" id="PF03109">
    <property type="entry name" value="ABC1"/>
    <property type="match status" value="1"/>
</dbReference>
<organism evidence="3 4">
    <name type="scientific">Candidatus Magasanikbacteria bacterium CG10_big_fil_rev_8_21_14_0_10_38_6</name>
    <dbReference type="NCBI Taxonomy" id="1974647"/>
    <lineage>
        <taxon>Bacteria</taxon>
        <taxon>Candidatus Magasanikiibacteriota</taxon>
    </lineage>
</organism>